<dbReference type="EMBL" id="KQ483772">
    <property type="protein sequence ID" value="KYP41447.1"/>
    <property type="molecule type" value="Genomic_DNA"/>
</dbReference>
<feature type="region of interest" description="Disordered" evidence="1">
    <location>
        <begin position="114"/>
        <end position="134"/>
    </location>
</feature>
<evidence type="ECO:0000313" key="2">
    <source>
        <dbReference type="EMBL" id="KYP41447.1"/>
    </source>
</evidence>
<dbReference type="AlphaFoldDB" id="A0A151RG29"/>
<accession>A0A151RG29</accession>
<organism evidence="2 3">
    <name type="scientific">Cajanus cajan</name>
    <name type="common">Pigeon pea</name>
    <name type="synonym">Cajanus indicus</name>
    <dbReference type="NCBI Taxonomy" id="3821"/>
    <lineage>
        <taxon>Eukaryota</taxon>
        <taxon>Viridiplantae</taxon>
        <taxon>Streptophyta</taxon>
        <taxon>Embryophyta</taxon>
        <taxon>Tracheophyta</taxon>
        <taxon>Spermatophyta</taxon>
        <taxon>Magnoliopsida</taxon>
        <taxon>eudicotyledons</taxon>
        <taxon>Gunneridae</taxon>
        <taxon>Pentapetalae</taxon>
        <taxon>rosids</taxon>
        <taxon>fabids</taxon>
        <taxon>Fabales</taxon>
        <taxon>Fabaceae</taxon>
        <taxon>Papilionoideae</taxon>
        <taxon>50 kb inversion clade</taxon>
        <taxon>NPAAA clade</taxon>
        <taxon>indigoferoid/millettioid clade</taxon>
        <taxon>Phaseoleae</taxon>
        <taxon>Cajanus</taxon>
    </lineage>
</organism>
<sequence length="134" mass="14890">MAKLVEEKLSDAKPKFSRPNLTTSTTSHNTQVPNSIKLLAPPDPTHSTSTNSPKIPIKKLSTQQMQERRALGLCYNCDEKFMLDHRCNTPKFLLLLCDEKIDTCPFFIDTPPTDSSSHSTMGSHFHLSTSALTG</sequence>
<feature type="compositionally biased region" description="Basic and acidic residues" evidence="1">
    <location>
        <begin position="1"/>
        <end position="14"/>
    </location>
</feature>
<name>A0A151RG29_CAJCA</name>
<evidence type="ECO:0000256" key="1">
    <source>
        <dbReference type="SAM" id="MobiDB-lite"/>
    </source>
</evidence>
<proteinExistence type="predicted"/>
<gene>
    <name evidence="2" type="ORF">KK1_037174</name>
</gene>
<evidence type="ECO:0000313" key="3">
    <source>
        <dbReference type="Proteomes" id="UP000075243"/>
    </source>
</evidence>
<feature type="compositionally biased region" description="Polar residues" evidence="1">
    <location>
        <begin position="19"/>
        <end position="34"/>
    </location>
</feature>
<protein>
    <submittedName>
        <fullName evidence="2">Uncharacterized protein</fullName>
    </submittedName>
</protein>
<dbReference type="Proteomes" id="UP000075243">
    <property type="component" value="Unassembled WGS sequence"/>
</dbReference>
<feature type="region of interest" description="Disordered" evidence="1">
    <location>
        <begin position="1"/>
        <end position="62"/>
    </location>
</feature>
<keyword evidence="3" id="KW-1185">Reference proteome</keyword>
<dbReference type="Gramene" id="C.cajan_35471.t">
    <property type="protein sequence ID" value="C.cajan_35471.t.cds1"/>
    <property type="gene ID" value="C.cajan_35471"/>
</dbReference>
<reference evidence="2" key="1">
    <citation type="journal article" date="2012" name="Nat. Biotechnol.">
        <title>Draft genome sequence of pigeonpea (Cajanus cajan), an orphan legume crop of resource-poor farmers.</title>
        <authorList>
            <person name="Varshney R.K."/>
            <person name="Chen W."/>
            <person name="Li Y."/>
            <person name="Bharti A.K."/>
            <person name="Saxena R.K."/>
            <person name="Schlueter J.A."/>
            <person name="Donoghue M.T."/>
            <person name="Azam S."/>
            <person name="Fan G."/>
            <person name="Whaley A.M."/>
            <person name="Farmer A.D."/>
            <person name="Sheridan J."/>
            <person name="Iwata A."/>
            <person name="Tuteja R."/>
            <person name="Penmetsa R.V."/>
            <person name="Wu W."/>
            <person name="Upadhyaya H.D."/>
            <person name="Yang S.P."/>
            <person name="Shah T."/>
            <person name="Saxena K.B."/>
            <person name="Michael T."/>
            <person name="McCombie W.R."/>
            <person name="Yang B."/>
            <person name="Zhang G."/>
            <person name="Yang H."/>
            <person name="Wang J."/>
            <person name="Spillane C."/>
            <person name="Cook D.R."/>
            <person name="May G.D."/>
            <person name="Xu X."/>
            <person name="Jackson S.A."/>
        </authorList>
    </citation>
    <scope>NUCLEOTIDE SEQUENCE [LARGE SCALE GENOMIC DNA]</scope>
</reference>